<proteinExistence type="predicted"/>
<evidence type="ECO:0000313" key="2">
    <source>
        <dbReference type="EMBL" id="UWD34124.1"/>
    </source>
</evidence>
<organism evidence="2 3">
    <name type="scientific">Mesomycoplasma molare</name>
    <dbReference type="NCBI Taxonomy" id="171288"/>
    <lineage>
        <taxon>Bacteria</taxon>
        <taxon>Bacillati</taxon>
        <taxon>Mycoplasmatota</taxon>
        <taxon>Mycoplasmoidales</taxon>
        <taxon>Metamycoplasmataceae</taxon>
        <taxon>Mesomycoplasma</taxon>
    </lineage>
</organism>
<dbReference type="RefSeq" id="WP_027123424.1">
    <property type="nucleotide sequence ID" value="NZ_CP103423.1"/>
</dbReference>
<reference evidence="2" key="1">
    <citation type="submission" date="2022-08" db="EMBL/GenBank/DDBJ databases">
        <title>Complete genome sequence of Mycoplasma molare type strain H 542.</title>
        <authorList>
            <person name="Spergser J."/>
        </authorList>
    </citation>
    <scope>NUCLEOTIDE SEQUENCE</scope>
    <source>
        <strain evidence="2">H 542</strain>
    </source>
</reference>
<gene>
    <name evidence="2" type="ORF">NX772_03485</name>
</gene>
<evidence type="ECO:0000256" key="1">
    <source>
        <dbReference type="SAM" id="Phobius"/>
    </source>
</evidence>
<keyword evidence="3" id="KW-1185">Reference proteome</keyword>
<sequence>MIKKIKKFCKENKKSFLYFSFSIISITLITLPIIYFSIKKDKTDELNSQNEDFKFLSDKDVFPDVDSREYYDLIEIKNNKPIISDNMLTFFISDIIKRLGVSYGDIKFNYNYINDQNVLVEFIWIDNEQKISKNYNLNIEDNI</sequence>
<keyword evidence="1" id="KW-1133">Transmembrane helix</keyword>
<keyword evidence="1" id="KW-0472">Membrane</keyword>
<dbReference type="EMBL" id="CP103423">
    <property type="protein sequence ID" value="UWD34124.1"/>
    <property type="molecule type" value="Genomic_DNA"/>
</dbReference>
<dbReference type="Proteomes" id="UP001058364">
    <property type="component" value="Chromosome"/>
</dbReference>
<evidence type="ECO:0000313" key="3">
    <source>
        <dbReference type="Proteomes" id="UP001058364"/>
    </source>
</evidence>
<accession>A0ABY5TUV8</accession>
<feature type="transmembrane region" description="Helical" evidence="1">
    <location>
        <begin position="16"/>
        <end position="38"/>
    </location>
</feature>
<keyword evidence="1" id="KW-0812">Transmembrane</keyword>
<protein>
    <recommendedName>
        <fullName evidence="4">Lipoprotein</fullName>
    </recommendedName>
</protein>
<name>A0ABY5TUV8_9BACT</name>
<evidence type="ECO:0008006" key="4">
    <source>
        <dbReference type="Google" id="ProtNLM"/>
    </source>
</evidence>
<dbReference type="NCBIfam" id="NF045957">
    <property type="entry name" value="MHO_1590_dom"/>
    <property type="match status" value="1"/>
</dbReference>